<dbReference type="InParanoid" id="C7ZG88"/>
<reference evidence="2 3" key="1">
    <citation type="journal article" date="2009" name="PLoS Genet.">
        <title>The genome of Nectria haematococca: contribution of supernumerary chromosomes to gene expansion.</title>
        <authorList>
            <person name="Coleman J.J."/>
            <person name="Rounsley S.D."/>
            <person name="Rodriguez-Carres M."/>
            <person name="Kuo A."/>
            <person name="Wasmann C.C."/>
            <person name="Grimwood J."/>
            <person name="Schmutz J."/>
            <person name="Taga M."/>
            <person name="White G.J."/>
            <person name="Zhou S."/>
            <person name="Schwartz D.C."/>
            <person name="Freitag M."/>
            <person name="Ma L.J."/>
            <person name="Danchin E.G."/>
            <person name="Henrissat B."/>
            <person name="Coutinho P.M."/>
            <person name="Nelson D.R."/>
            <person name="Straney D."/>
            <person name="Napoli C.A."/>
            <person name="Barker B.M."/>
            <person name="Gribskov M."/>
            <person name="Rep M."/>
            <person name="Kroken S."/>
            <person name="Molnar I."/>
            <person name="Rensing C."/>
            <person name="Kennell J.C."/>
            <person name="Zamora J."/>
            <person name="Farman M.L."/>
            <person name="Selker E.U."/>
            <person name="Salamov A."/>
            <person name="Shapiro H."/>
            <person name="Pangilinan J."/>
            <person name="Lindquist E."/>
            <person name="Lamers C."/>
            <person name="Grigoriev I.V."/>
            <person name="Geiser D.M."/>
            <person name="Covert S.F."/>
            <person name="Temporini E."/>
            <person name="Vanetten H.D."/>
        </authorList>
    </citation>
    <scope>NUCLEOTIDE SEQUENCE [LARGE SCALE GENOMIC DNA]</scope>
    <source>
        <strain evidence="3">ATCC MYA-4622 / CBS 123669 / FGSC 9596 / NRRL 45880 / 77-13-4</strain>
    </source>
</reference>
<proteinExistence type="predicted"/>
<gene>
    <name evidence="2" type="ORF">NECHADRAFT_86731</name>
</gene>
<dbReference type="VEuPathDB" id="FungiDB:NECHADRAFT_86731"/>
<sequence length="410" mass="46792">MVFFLPNEIWSQIFSHFKVVLYGLHRDLEPLKTLTALSLVSRRFHDLAQTPLYQTVLLWGINDYYSEDHHGPHFHLAKALANNPQLGLSTREISLTHGNLPSKHNLMSFLGDQIESPNISSEFIDLLKRDIIFGWRGSGVASFLLALMPRVRLVELYFYKEPSMSLPYILGGRLSYNSGEPHTVANHLHHLQELRITSAQAQTWLEVFTVSAGSRSLARQTPYIDWNVDLNEFGDVLRELGQNLVKLELVTRSYRHVLGLDVSGKVGSLQSLKSLKHLSISRNDFVGAEDDPTTIPLVEALPTSIEVMDFREDVTDSQMRQAEYGYEKMHDEIYGLAVGGQFPGLRKITLFRRGIPTKHRFQREVPGWDVEDMPPCVNGPLWEALKHPYYTYLTLYMQRRDDGSEGVQDS</sequence>
<evidence type="ECO:0000259" key="1">
    <source>
        <dbReference type="Pfam" id="PF12937"/>
    </source>
</evidence>
<dbReference type="InterPro" id="IPR001810">
    <property type="entry name" value="F-box_dom"/>
</dbReference>
<keyword evidence="3" id="KW-1185">Reference proteome</keyword>
<dbReference type="GeneID" id="9664867"/>
<dbReference type="eggNOG" id="ENOG502T1HW">
    <property type="taxonomic scope" value="Eukaryota"/>
</dbReference>
<accession>C7ZG88</accession>
<dbReference type="KEGG" id="nhe:NECHADRAFT_86731"/>
<dbReference type="HOGENOM" id="CLU_068285_0_0_1"/>
<name>C7ZG88_FUSV7</name>
<feature type="domain" description="F-box" evidence="1">
    <location>
        <begin position="5"/>
        <end position="57"/>
    </location>
</feature>
<dbReference type="Gene3D" id="1.20.1280.50">
    <property type="match status" value="1"/>
</dbReference>
<evidence type="ECO:0000313" key="3">
    <source>
        <dbReference type="Proteomes" id="UP000005206"/>
    </source>
</evidence>
<dbReference type="AlphaFoldDB" id="C7ZG88"/>
<dbReference type="OrthoDB" id="2520703at2759"/>
<dbReference type="Proteomes" id="UP000005206">
    <property type="component" value="Chromosome 11"/>
</dbReference>
<dbReference type="Pfam" id="PF12937">
    <property type="entry name" value="F-box-like"/>
    <property type="match status" value="1"/>
</dbReference>
<dbReference type="EMBL" id="GG698924">
    <property type="protein sequence ID" value="EEU37122.1"/>
    <property type="molecule type" value="Genomic_DNA"/>
</dbReference>
<evidence type="ECO:0000313" key="2">
    <source>
        <dbReference type="EMBL" id="EEU37122.1"/>
    </source>
</evidence>
<protein>
    <recommendedName>
        <fullName evidence="1">F-box domain-containing protein</fullName>
    </recommendedName>
</protein>
<dbReference type="RefSeq" id="XP_003042835.1">
    <property type="nucleotide sequence ID" value="XM_003042789.1"/>
</dbReference>
<organism evidence="2 3">
    <name type="scientific">Fusarium vanettenii (strain ATCC MYA-4622 / CBS 123669 / FGSC 9596 / NRRL 45880 / 77-13-4)</name>
    <name type="common">Fusarium solani subsp. pisi</name>
    <dbReference type="NCBI Taxonomy" id="660122"/>
    <lineage>
        <taxon>Eukaryota</taxon>
        <taxon>Fungi</taxon>
        <taxon>Dikarya</taxon>
        <taxon>Ascomycota</taxon>
        <taxon>Pezizomycotina</taxon>
        <taxon>Sordariomycetes</taxon>
        <taxon>Hypocreomycetidae</taxon>
        <taxon>Hypocreales</taxon>
        <taxon>Nectriaceae</taxon>
        <taxon>Fusarium</taxon>
        <taxon>Fusarium solani species complex</taxon>
        <taxon>Fusarium vanettenii</taxon>
    </lineage>
</organism>